<feature type="transmembrane region" description="Helical" evidence="2">
    <location>
        <begin position="44"/>
        <end position="65"/>
    </location>
</feature>
<protein>
    <submittedName>
        <fullName evidence="3">Uncharacterized protein</fullName>
    </submittedName>
</protein>
<feature type="transmembrane region" description="Helical" evidence="2">
    <location>
        <begin position="165"/>
        <end position="186"/>
    </location>
</feature>
<evidence type="ECO:0000313" key="4">
    <source>
        <dbReference type="Proteomes" id="UP000886653"/>
    </source>
</evidence>
<keyword evidence="2" id="KW-0812">Transmembrane</keyword>
<gene>
    <name evidence="3" type="ORF">CROQUDRAFT_106037</name>
</gene>
<keyword evidence="2" id="KW-1133">Transmembrane helix</keyword>
<feature type="compositionally biased region" description="Pro residues" evidence="1">
    <location>
        <begin position="490"/>
        <end position="499"/>
    </location>
</feature>
<reference evidence="3" key="1">
    <citation type="submission" date="2013-11" db="EMBL/GenBank/DDBJ databases">
        <title>Genome sequence of the fusiform rust pathogen reveals effectors for host alternation and coevolution with pine.</title>
        <authorList>
            <consortium name="DOE Joint Genome Institute"/>
            <person name="Smith K."/>
            <person name="Pendleton A."/>
            <person name="Kubisiak T."/>
            <person name="Anderson C."/>
            <person name="Salamov A."/>
            <person name="Aerts A."/>
            <person name="Riley R."/>
            <person name="Clum A."/>
            <person name="Lindquist E."/>
            <person name="Ence D."/>
            <person name="Campbell M."/>
            <person name="Kronenberg Z."/>
            <person name="Feau N."/>
            <person name="Dhillon B."/>
            <person name="Hamelin R."/>
            <person name="Burleigh J."/>
            <person name="Smith J."/>
            <person name="Yandell M."/>
            <person name="Nelson C."/>
            <person name="Grigoriev I."/>
            <person name="Davis J."/>
        </authorList>
    </citation>
    <scope>NUCLEOTIDE SEQUENCE</scope>
    <source>
        <strain evidence="3">G11</strain>
    </source>
</reference>
<keyword evidence="4" id="KW-1185">Reference proteome</keyword>
<organism evidence="3 4">
    <name type="scientific">Cronartium quercuum f. sp. fusiforme G11</name>
    <dbReference type="NCBI Taxonomy" id="708437"/>
    <lineage>
        <taxon>Eukaryota</taxon>
        <taxon>Fungi</taxon>
        <taxon>Dikarya</taxon>
        <taxon>Basidiomycota</taxon>
        <taxon>Pucciniomycotina</taxon>
        <taxon>Pucciniomycetes</taxon>
        <taxon>Pucciniales</taxon>
        <taxon>Coleosporiaceae</taxon>
        <taxon>Cronartium</taxon>
    </lineage>
</organism>
<feature type="transmembrane region" description="Helical" evidence="2">
    <location>
        <begin position="86"/>
        <end position="106"/>
    </location>
</feature>
<dbReference type="Proteomes" id="UP000886653">
    <property type="component" value="Unassembled WGS sequence"/>
</dbReference>
<evidence type="ECO:0000256" key="1">
    <source>
        <dbReference type="SAM" id="MobiDB-lite"/>
    </source>
</evidence>
<dbReference type="EMBL" id="MU167241">
    <property type="protein sequence ID" value="KAG0147988.1"/>
    <property type="molecule type" value="Genomic_DNA"/>
</dbReference>
<feature type="transmembrane region" description="Helical" evidence="2">
    <location>
        <begin position="378"/>
        <end position="404"/>
    </location>
</feature>
<feature type="region of interest" description="Disordered" evidence="1">
    <location>
        <begin position="449"/>
        <end position="499"/>
    </location>
</feature>
<name>A0A9P6NL33_9BASI</name>
<proteinExistence type="predicted"/>
<accession>A0A9P6NL33</accession>
<feature type="transmembrane region" description="Helical" evidence="2">
    <location>
        <begin position="247"/>
        <end position="273"/>
    </location>
</feature>
<evidence type="ECO:0000256" key="2">
    <source>
        <dbReference type="SAM" id="Phobius"/>
    </source>
</evidence>
<evidence type="ECO:0000313" key="3">
    <source>
        <dbReference type="EMBL" id="KAG0147988.1"/>
    </source>
</evidence>
<comment type="caution">
    <text evidence="3">The sequence shown here is derived from an EMBL/GenBank/DDBJ whole genome shotgun (WGS) entry which is preliminary data.</text>
</comment>
<feature type="compositionally biased region" description="Polar residues" evidence="1">
    <location>
        <begin position="464"/>
        <end position="483"/>
    </location>
</feature>
<sequence length="499" mass="56842">MSATHGLAAAIGFPRTTQDWIDMRSFLYGKILVAENRVRGTETWVTFVSVGISGLLYVLCVYRALHLKKYYLVKRDSFGRLCPHSCLLVSFFGIIHATNLTANMALRYLHPSPFPVRKFIMDQFSTWILYYMAIVRAWSVWCAMPPTVIRLRESKVGSWQRHGPSVMVILLVGHFLMFALTNAPMIRLVAKIESLWAIIRFRLDEVVEQAASTEGLAPSPRNYQFESHTLLLLLKLKEDGDTFLKELILFSAGIMFFLVVLMSLFGYASIVILHALDIQLKLINDALKRAKMLEGKDLASVCGTFITSELAEPIHERGRRKLIGLKQNLSLENLAVFFRGEKLDYSFLDTPIGEQGILEQKNSLIKKSFCLRRHWWRVFLQFSFVTLCALSYFVLALCVTVNVWKIGNERYFSEVETTIDEWKTWTWISGPGIMLAAITCVAEFLDDGKAEPEPEPEPKRPESFDSTTRAGSGHPYSTRQNSIVEGGNMFPPPIHMYKQ</sequence>
<feature type="transmembrane region" description="Helical" evidence="2">
    <location>
        <begin position="126"/>
        <end position="144"/>
    </location>
</feature>
<dbReference type="AlphaFoldDB" id="A0A9P6NL33"/>
<keyword evidence="2" id="KW-0472">Membrane</keyword>
<feature type="compositionally biased region" description="Basic and acidic residues" evidence="1">
    <location>
        <begin position="449"/>
        <end position="463"/>
    </location>
</feature>